<dbReference type="Pfam" id="PF06985">
    <property type="entry name" value="HET"/>
    <property type="match status" value="1"/>
</dbReference>
<dbReference type="Proteomes" id="UP000472372">
    <property type="component" value="Chromosome 6"/>
</dbReference>
<evidence type="ECO:0000313" key="2">
    <source>
        <dbReference type="EMBL" id="CAE7188832.1"/>
    </source>
</evidence>
<gene>
    <name evidence="2" type="ORF">PTTW11_07383</name>
</gene>
<protein>
    <submittedName>
        <fullName evidence="2">Heterokaryon incompatibility protein</fullName>
    </submittedName>
</protein>
<organism evidence="2 3">
    <name type="scientific">Pyrenophora teres f. teres</name>
    <dbReference type="NCBI Taxonomy" id="97479"/>
    <lineage>
        <taxon>Eukaryota</taxon>
        <taxon>Fungi</taxon>
        <taxon>Dikarya</taxon>
        <taxon>Ascomycota</taxon>
        <taxon>Pezizomycotina</taxon>
        <taxon>Dothideomycetes</taxon>
        <taxon>Pleosporomycetidae</taxon>
        <taxon>Pleosporales</taxon>
        <taxon>Pleosporineae</taxon>
        <taxon>Pleosporaceae</taxon>
        <taxon>Pyrenophora</taxon>
    </lineage>
</organism>
<reference evidence="2" key="1">
    <citation type="submission" date="2021-02" db="EMBL/GenBank/DDBJ databases">
        <authorList>
            <person name="Syme A R."/>
            <person name="Syme A R."/>
            <person name="Moolhuijzen P."/>
        </authorList>
    </citation>
    <scope>NUCLEOTIDE SEQUENCE</scope>
    <source>
        <strain evidence="2">W1-1</strain>
    </source>
</reference>
<name>A0A6S6W5D0_9PLEO</name>
<sequence>MNFTGSTILPTDPKQEKSFVPTRLLKINNNTANTTFRLVLRSECQEEIRYIALSHIWGNGPVEEKLRLLGSTYDELRQEKPINYLPKTFRDTMIVAQYLEVIYVWIDSLCIIQDSKEDWHTEAATMHDVYRHACITVSALSGEDEHAGLFYERDLKLFTATAVKIRLSAQDKALRYYYEHDRGWDTETNFQYQNVLVHRAWCLQE</sequence>
<evidence type="ECO:0000259" key="1">
    <source>
        <dbReference type="Pfam" id="PF06985"/>
    </source>
</evidence>
<feature type="domain" description="Heterokaryon incompatibility" evidence="1">
    <location>
        <begin position="50"/>
        <end position="205"/>
    </location>
</feature>
<dbReference type="PANTHER" id="PTHR33112:SF16">
    <property type="entry name" value="HETEROKARYON INCOMPATIBILITY DOMAIN-CONTAINING PROTEIN"/>
    <property type="match status" value="1"/>
</dbReference>
<dbReference type="EMBL" id="HG992982">
    <property type="protein sequence ID" value="CAE7188832.1"/>
    <property type="molecule type" value="Genomic_DNA"/>
</dbReference>
<dbReference type="InterPro" id="IPR010730">
    <property type="entry name" value="HET"/>
</dbReference>
<accession>A0A6S6W5D0</accession>
<evidence type="ECO:0000313" key="3">
    <source>
        <dbReference type="Proteomes" id="UP000472372"/>
    </source>
</evidence>
<dbReference type="PANTHER" id="PTHR33112">
    <property type="entry name" value="DOMAIN PROTEIN, PUTATIVE-RELATED"/>
    <property type="match status" value="1"/>
</dbReference>
<dbReference type="AlphaFoldDB" id="A0A6S6W5D0"/>
<proteinExistence type="predicted"/>